<dbReference type="Proteomes" id="UP000049222">
    <property type="component" value="Unassembled WGS sequence"/>
</dbReference>
<feature type="transmembrane region" description="Helical" evidence="1">
    <location>
        <begin position="12"/>
        <end position="33"/>
    </location>
</feature>
<name>A0A0M6YL24_9RHOB</name>
<proteinExistence type="predicted"/>
<feature type="transmembrane region" description="Helical" evidence="1">
    <location>
        <begin position="113"/>
        <end position="142"/>
    </location>
</feature>
<dbReference type="AlphaFoldDB" id="A0A0M6YL24"/>
<accession>A0A0M6YL24</accession>
<dbReference type="RefSeq" id="WP_055085129.1">
    <property type="nucleotide sequence ID" value="NZ_CXSU01000012.1"/>
</dbReference>
<evidence type="ECO:0000313" key="3">
    <source>
        <dbReference type="Proteomes" id="UP000049222"/>
    </source>
</evidence>
<keyword evidence="1" id="KW-1133">Transmembrane helix</keyword>
<dbReference type="STRING" id="420998.JDO7802_01994"/>
<evidence type="ECO:0000256" key="1">
    <source>
        <dbReference type="SAM" id="Phobius"/>
    </source>
</evidence>
<keyword evidence="1" id="KW-0472">Membrane</keyword>
<sequence length="148" mass="15046">MDDLKRQPTAGIFGTAGLILGGLALVLAVFHFFGGPFAPQDAVGVTLGEIAAEAGKAALRDLVGLGQPTPVPSPWDIDRILWTGTAVTGAFAVVLAVIALVRHEPRRIVIGGAALGAAAITFQFAAVIVMTLLAILVIGIILDSLGLG</sequence>
<feature type="transmembrane region" description="Helical" evidence="1">
    <location>
        <begin position="80"/>
        <end position="101"/>
    </location>
</feature>
<dbReference type="EMBL" id="CXSU01000012">
    <property type="protein sequence ID" value="CTQ49977.1"/>
    <property type="molecule type" value="Genomic_DNA"/>
</dbReference>
<reference evidence="2 3" key="1">
    <citation type="submission" date="2015-07" db="EMBL/GenBank/DDBJ databases">
        <authorList>
            <person name="Noorani M."/>
        </authorList>
    </citation>
    <scope>NUCLEOTIDE SEQUENCE [LARGE SCALE GENOMIC DNA]</scope>
    <source>
        <strain evidence="2 3">CECT 7802</strain>
    </source>
</reference>
<protein>
    <submittedName>
        <fullName evidence="2">Uncharacterized protein</fullName>
    </submittedName>
</protein>
<keyword evidence="1" id="KW-0812">Transmembrane</keyword>
<evidence type="ECO:0000313" key="2">
    <source>
        <dbReference type="EMBL" id="CTQ49977.1"/>
    </source>
</evidence>
<dbReference type="OrthoDB" id="7707295at2"/>
<organism evidence="2 3">
    <name type="scientific">Jannaschia donghaensis</name>
    <dbReference type="NCBI Taxonomy" id="420998"/>
    <lineage>
        <taxon>Bacteria</taxon>
        <taxon>Pseudomonadati</taxon>
        <taxon>Pseudomonadota</taxon>
        <taxon>Alphaproteobacteria</taxon>
        <taxon>Rhodobacterales</taxon>
        <taxon>Roseobacteraceae</taxon>
        <taxon>Jannaschia</taxon>
    </lineage>
</organism>
<gene>
    <name evidence="2" type="ORF">JDO7802_01994</name>
</gene>
<keyword evidence="3" id="KW-1185">Reference proteome</keyword>